<evidence type="ECO:0000313" key="1">
    <source>
        <dbReference type="EMBL" id="KAK2110205.1"/>
    </source>
</evidence>
<accession>A0ABQ9VM90</accession>
<proteinExistence type="predicted"/>
<comment type="caution">
    <text evidence="1">The sequence shown here is derived from an EMBL/GenBank/DDBJ whole genome shotgun (WGS) entry which is preliminary data.</text>
</comment>
<organism evidence="1 2">
    <name type="scientific">Saguinus oedipus</name>
    <name type="common">Cotton-top tamarin</name>
    <name type="synonym">Oedipomidas oedipus</name>
    <dbReference type="NCBI Taxonomy" id="9490"/>
    <lineage>
        <taxon>Eukaryota</taxon>
        <taxon>Metazoa</taxon>
        <taxon>Chordata</taxon>
        <taxon>Craniata</taxon>
        <taxon>Vertebrata</taxon>
        <taxon>Euteleostomi</taxon>
        <taxon>Mammalia</taxon>
        <taxon>Eutheria</taxon>
        <taxon>Euarchontoglires</taxon>
        <taxon>Primates</taxon>
        <taxon>Haplorrhini</taxon>
        <taxon>Platyrrhini</taxon>
        <taxon>Cebidae</taxon>
        <taxon>Callitrichinae</taxon>
        <taxon>Saguinus</taxon>
    </lineage>
</organism>
<protein>
    <submittedName>
        <fullName evidence="1">Uncharacterized protein</fullName>
    </submittedName>
</protein>
<reference evidence="1 2" key="1">
    <citation type="submission" date="2023-05" db="EMBL/GenBank/DDBJ databases">
        <title>B98-5 Cell Line De Novo Hybrid Assembly: An Optical Mapping Approach.</title>
        <authorList>
            <person name="Kananen K."/>
            <person name="Auerbach J.A."/>
            <person name="Kautto E."/>
            <person name="Blachly J.S."/>
        </authorList>
    </citation>
    <scope>NUCLEOTIDE SEQUENCE [LARGE SCALE GENOMIC DNA]</scope>
    <source>
        <strain evidence="1">B95-8</strain>
        <tissue evidence="1">Cell line</tissue>
    </source>
</reference>
<evidence type="ECO:0000313" key="2">
    <source>
        <dbReference type="Proteomes" id="UP001266305"/>
    </source>
</evidence>
<dbReference type="Proteomes" id="UP001266305">
    <property type="component" value="Unassembled WGS sequence"/>
</dbReference>
<gene>
    <name evidence="1" type="ORF">P7K49_009951</name>
</gene>
<dbReference type="EMBL" id="JASSZA010000005">
    <property type="protein sequence ID" value="KAK2110205.1"/>
    <property type="molecule type" value="Genomic_DNA"/>
</dbReference>
<keyword evidence="2" id="KW-1185">Reference proteome</keyword>
<sequence>MVQRLLQCTLASGTQHQVQRLLQCVLASGTQHQRLSTSQATTVFLKFPILPSQPLHPQLIASLEPTHFQPCQIHTFLPHFLHMESGSFPRWMASGDGRRPLGDSRRPPGMVDGLRRWQTASRDGRAAGFLF</sequence>
<name>A0ABQ9VM90_SAGOE</name>